<proteinExistence type="predicted"/>
<organism evidence="1">
    <name type="scientific">Craspedostauros australis</name>
    <dbReference type="NCBI Taxonomy" id="1486917"/>
    <lineage>
        <taxon>Eukaryota</taxon>
        <taxon>Sar</taxon>
        <taxon>Stramenopiles</taxon>
        <taxon>Ochrophyta</taxon>
        <taxon>Bacillariophyta</taxon>
        <taxon>Bacillariophyceae</taxon>
        <taxon>Bacillariophycidae</taxon>
        <taxon>Naviculales</taxon>
        <taxon>Naviculaceae</taxon>
        <taxon>Craspedostauros</taxon>
    </lineage>
</organism>
<name>A0A7R9ZQE5_9STRA</name>
<protein>
    <submittedName>
        <fullName evidence="1">Uncharacterized protein</fullName>
    </submittedName>
</protein>
<accession>A0A7R9ZQE5</accession>
<gene>
    <name evidence="1" type="ORF">CAUS1442_LOCUS12506</name>
</gene>
<evidence type="ECO:0000313" key="1">
    <source>
        <dbReference type="EMBL" id="CAD8340372.1"/>
    </source>
</evidence>
<sequence length="132" mass="14913">MPYIPVYPLSWHGVAWCGIVLPMLQRGSLAWRNHITTAGTNCFETRTKIHLMATPFVHWETEVARAKTASLSWAHRVNCTGTESRIVEGQFGRAPHDQGTTPIRWRTMDPSVPGRMVGPSERVCLEFVLPRC</sequence>
<dbReference type="AlphaFoldDB" id="A0A7R9ZQE5"/>
<dbReference type="EMBL" id="HBEF01020283">
    <property type="protein sequence ID" value="CAD8340372.1"/>
    <property type="molecule type" value="Transcribed_RNA"/>
</dbReference>
<reference evidence="1" key="1">
    <citation type="submission" date="2021-01" db="EMBL/GenBank/DDBJ databases">
        <authorList>
            <person name="Corre E."/>
            <person name="Pelletier E."/>
            <person name="Niang G."/>
            <person name="Scheremetjew M."/>
            <person name="Finn R."/>
            <person name="Kale V."/>
            <person name="Holt S."/>
            <person name="Cochrane G."/>
            <person name="Meng A."/>
            <person name="Brown T."/>
            <person name="Cohen L."/>
        </authorList>
    </citation>
    <scope>NUCLEOTIDE SEQUENCE</scope>
    <source>
        <strain evidence="1">CCMP3328</strain>
    </source>
</reference>